<dbReference type="EMBL" id="QUOU01000001">
    <property type="protein sequence ID" value="REL26901.1"/>
    <property type="molecule type" value="Genomic_DNA"/>
</dbReference>
<evidence type="ECO:0000313" key="2">
    <source>
        <dbReference type="EMBL" id="REL26901.1"/>
    </source>
</evidence>
<dbReference type="InterPro" id="IPR036282">
    <property type="entry name" value="Glutathione-S-Trfase_C_sf"/>
</dbReference>
<name>A0A3E0TQI3_9GAMM</name>
<dbReference type="InterPro" id="IPR011901">
    <property type="entry name" value="Grx2"/>
</dbReference>
<evidence type="ECO:0000259" key="1">
    <source>
        <dbReference type="PROSITE" id="PS50404"/>
    </source>
</evidence>
<dbReference type="InterPro" id="IPR004045">
    <property type="entry name" value="Glutathione_S-Trfase_N"/>
</dbReference>
<dbReference type="Pfam" id="PF13417">
    <property type="entry name" value="GST_N_3"/>
    <property type="match status" value="1"/>
</dbReference>
<gene>
    <name evidence="2" type="ORF">DXX93_10185</name>
</gene>
<feature type="domain" description="GST N-terminal" evidence="1">
    <location>
        <begin position="1"/>
        <end position="77"/>
    </location>
</feature>
<dbReference type="Proteomes" id="UP000256478">
    <property type="component" value="Unassembled WGS sequence"/>
</dbReference>
<dbReference type="PROSITE" id="PS50404">
    <property type="entry name" value="GST_NTER"/>
    <property type="match status" value="1"/>
</dbReference>
<accession>A0A3E0TQI3</accession>
<dbReference type="SUPFAM" id="SSF47616">
    <property type="entry name" value="GST C-terminal domain-like"/>
    <property type="match status" value="1"/>
</dbReference>
<reference evidence="2 3" key="1">
    <citation type="submission" date="2018-08" db="EMBL/GenBank/DDBJ databases">
        <title>Thalassotalea euphylliae genome.</title>
        <authorList>
            <person name="Summers S."/>
            <person name="Rice S.A."/>
            <person name="Freckelton M.L."/>
            <person name="Nedved B.T."/>
            <person name="Hadfield M.G."/>
        </authorList>
    </citation>
    <scope>NUCLEOTIDE SEQUENCE [LARGE SCALE GENOMIC DNA]</scope>
    <source>
        <strain evidence="2 3">H1</strain>
    </source>
</reference>
<sequence length="216" mass="24803">MKLYVFEHCPFCIKAMMLVGLKQLPVEIVFLQNHDVEARIAMVGRNTVPILAKDDGTFMAESMDIVSYLDNYDKKPVLSQSINLANIQTWEQTAYSSILPLLFPRTLMIDLPEFASEPARQWFRDNKTAMLGRSFEAAYADSDEYLVTLNHQLSLLDWLVLPSERANTLSYDDVHFYPTLRNLTLIKGIRLPVKVRHYIDEVTQLTGIQLFDEVAV</sequence>
<evidence type="ECO:0000313" key="3">
    <source>
        <dbReference type="Proteomes" id="UP000256478"/>
    </source>
</evidence>
<dbReference type="OrthoDB" id="5291571at2"/>
<dbReference type="Gene3D" id="1.20.1050.10">
    <property type="match status" value="1"/>
</dbReference>
<organism evidence="2 3">
    <name type="scientific">Thalassotalea euphylliae</name>
    <dbReference type="NCBI Taxonomy" id="1655234"/>
    <lineage>
        <taxon>Bacteria</taxon>
        <taxon>Pseudomonadati</taxon>
        <taxon>Pseudomonadota</taxon>
        <taxon>Gammaproteobacteria</taxon>
        <taxon>Alteromonadales</taxon>
        <taxon>Colwelliaceae</taxon>
        <taxon>Thalassotalea</taxon>
    </lineage>
</organism>
<comment type="caution">
    <text evidence="2">The sequence shown here is derived from an EMBL/GenBank/DDBJ whole genome shotgun (WGS) entry which is preliminary data.</text>
</comment>
<dbReference type="InterPro" id="IPR036249">
    <property type="entry name" value="Thioredoxin-like_sf"/>
</dbReference>
<dbReference type="PROSITE" id="PS00195">
    <property type="entry name" value="GLUTAREDOXIN_1"/>
    <property type="match status" value="1"/>
</dbReference>
<dbReference type="Gene3D" id="3.40.30.10">
    <property type="entry name" value="Glutaredoxin"/>
    <property type="match status" value="1"/>
</dbReference>
<dbReference type="AlphaFoldDB" id="A0A3E0TQI3"/>
<dbReference type="Pfam" id="PF04399">
    <property type="entry name" value="Glutaredoxin2_C"/>
    <property type="match status" value="1"/>
</dbReference>
<dbReference type="GO" id="GO:0005829">
    <property type="term" value="C:cytosol"/>
    <property type="evidence" value="ECO:0007669"/>
    <property type="project" value="InterPro"/>
</dbReference>
<dbReference type="PROSITE" id="PS51354">
    <property type="entry name" value="GLUTAREDOXIN_2"/>
    <property type="match status" value="1"/>
</dbReference>
<protein>
    <submittedName>
        <fullName evidence="2">Glutaredoxin 2</fullName>
    </submittedName>
</protein>
<dbReference type="SUPFAM" id="SSF52833">
    <property type="entry name" value="Thioredoxin-like"/>
    <property type="match status" value="1"/>
</dbReference>
<dbReference type="InterPro" id="IPR011767">
    <property type="entry name" value="GLR_AS"/>
</dbReference>
<dbReference type="NCBIfam" id="NF007702">
    <property type="entry name" value="PRK10387.1"/>
    <property type="match status" value="1"/>
</dbReference>
<dbReference type="InterPro" id="IPR007494">
    <property type="entry name" value="Glutaredoxin2_C"/>
</dbReference>
<proteinExistence type="predicted"/>
<dbReference type="NCBIfam" id="TIGR02182">
    <property type="entry name" value="GRXB"/>
    <property type="match status" value="1"/>
</dbReference>